<keyword evidence="2" id="KW-1185">Reference proteome</keyword>
<dbReference type="EMBL" id="LT828648">
    <property type="protein sequence ID" value="SLM47008.1"/>
    <property type="molecule type" value="Genomic_DNA"/>
</dbReference>
<protein>
    <submittedName>
        <fullName evidence="1">Uncharacterized protein</fullName>
    </submittedName>
</protein>
<organism evidence="1 2">
    <name type="scientific">Nitrospira japonica</name>
    <dbReference type="NCBI Taxonomy" id="1325564"/>
    <lineage>
        <taxon>Bacteria</taxon>
        <taxon>Pseudomonadati</taxon>
        <taxon>Nitrospirota</taxon>
        <taxon>Nitrospiria</taxon>
        <taxon>Nitrospirales</taxon>
        <taxon>Nitrospiraceae</taxon>
        <taxon>Nitrospira</taxon>
    </lineage>
</organism>
<sequence length="55" mass="6002">MDTLRVGIGVSDNDPLMTGPDVPVRCGGIVFLVRRVDCQILWNTEQGVKPTCAEE</sequence>
<dbReference type="KEGG" id="nja:NSJP_0836"/>
<name>A0A1W1I1X7_9BACT</name>
<reference evidence="1 2" key="1">
    <citation type="submission" date="2017-03" db="EMBL/GenBank/DDBJ databases">
        <authorList>
            <person name="Afonso C.L."/>
            <person name="Miller P.J."/>
            <person name="Scott M.A."/>
            <person name="Spackman E."/>
            <person name="Goraichik I."/>
            <person name="Dimitrov K.M."/>
            <person name="Suarez D.L."/>
            <person name="Swayne D.E."/>
        </authorList>
    </citation>
    <scope>NUCLEOTIDE SEQUENCE [LARGE SCALE GENOMIC DNA]</scope>
    <source>
        <strain evidence="1">Genome sequencing of Nitrospira japonica strain NJ11</strain>
    </source>
</reference>
<evidence type="ECO:0000313" key="1">
    <source>
        <dbReference type="EMBL" id="SLM47008.1"/>
    </source>
</evidence>
<evidence type="ECO:0000313" key="2">
    <source>
        <dbReference type="Proteomes" id="UP000192042"/>
    </source>
</evidence>
<accession>A0A1W1I1X7</accession>
<proteinExistence type="predicted"/>
<dbReference type="Proteomes" id="UP000192042">
    <property type="component" value="Chromosome I"/>
</dbReference>
<dbReference type="AlphaFoldDB" id="A0A1W1I1X7"/>
<gene>
    <name evidence="1" type="ORF">NSJP_0836</name>
</gene>